<protein>
    <submittedName>
        <fullName evidence="1">Uncharacterized protein</fullName>
    </submittedName>
</protein>
<sequence>MASQPVKRAQVFMGSGKPEEMPVDMWIDDCRLLWLGTEYSDEDKNAGILATMLASIYGAALVYTHTLSTEIRSDWKKLAEALKAQYDLPGRRPLHPGIISRMVTLRQGERSLQDHIKNVREIAGFFGPQAKLIGVGCFVNSLEDKVLQKHILLIRQTMVACGKTDYTVEDLFKAALKWEETDWDQMKDKAGDFMKNLDNPDALKEYGHVGENGEFILEGHDGKQRGRVENGELMLDLTLD</sequence>
<evidence type="ECO:0000313" key="1">
    <source>
        <dbReference type="EMBL" id="RDW90087.1"/>
    </source>
</evidence>
<name>A0A3D8SUU2_9EURO</name>
<dbReference type="AlphaFoldDB" id="A0A3D8SUU2"/>
<reference evidence="1 2" key="1">
    <citation type="journal article" date="2018" name="IMA Fungus">
        <title>IMA Genome-F 9: Draft genome sequence of Annulohypoxylon stygium, Aspergillus mulundensis, Berkeleyomyces basicola (syn. Thielaviopsis basicola), Ceratocystis smalleyi, two Cercospora beticola strains, Coleophoma cylindrospora, Fusarium fracticaudum, Phialophora cf. hyalina, and Morchella septimelata.</title>
        <authorList>
            <person name="Wingfield B.D."/>
            <person name="Bills G.F."/>
            <person name="Dong Y."/>
            <person name="Huang W."/>
            <person name="Nel W.J."/>
            <person name="Swalarsk-Parry B.S."/>
            <person name="Vaghefi N."/>
            <person name="Wilken P.M."/>
            <person name="An Z."/>
            <person name="de Beer Z.W."/>
            <person name="De Vos L."/>
            <person name="Chen L."/>
            <person name="Duong T.A."/>
            <person name="Gao Y."/>
            <person name="Hammerbacher A."/>
            <person name="Kikkert J.R."/>
            <person name="Li Y."/>
            <person name="Li H."/>
            <person name="Li K."/>
            <person name="Li Q."/>
            <person name="Liu X."/>
            <person name="Ma X."/>
            <person name="Naidoo K."/>
            <person name="Pethybridge S.J."/>
            <person name="Sun J."/>
            <person name="Steenkamp E.T."/>
            <person name="van der Nest M.A."/>
            <person name="van Wyk S."/>
            <person name="Wingfield M.J."/>
            <person name="Xiong C."/>
            <person name="Yue Q."/>
            <person name="Zhang X."/>
        </authorList>
    </citation>
    <scope>NUCLEOTIDE SEQUENCE [LARGE SCALE GENOMIC DNA]</scope>
    <source>
        <strain evidence="1 2">DSM 5745</strain>
    </source>
</reference>
<keyword evidence="2" id="KW-1185">Reference proteome</keyword>
<dbReference type="RefSeq" id="XP_026607041.1">
    <property type="nucleotide sequence ID" value="XM_026743878.1"/>
</dbReference>
<accession>A0A3D8SUU2</accession>
<comment type="caution">
    <text evidence="1">The sequence shown here is derived from an EMBL/GenBank/DDBJ whole genome shotgun (WGS) entry which is preliminary data.</text>
</comment>
<dbReference type="Proteomes" id="UP000256690">
    <property type="component" value="Unassembled WGS sequence"/>
</dbReference>
<organism evidence="1 2">
    <name type="scientific">Aspergillus mulundensis</name>
    <dbReference type="NCBI Taxonomy" id="1810919"/>
    <lineage>
        <taxon>Eukaryota</taxon>
        <taxon>Fungi</taxon>
        <taxon>Dikarya</taxon>
        <taxon>Ascomycota</taxon>
        <taxon>Pezizomycotina</taxon>
        <taxon>Eurotiomycetes</taxon>
        <taxon>Eurotiomycetidae</taxon>
        <taxon>Eurotiales</taxon>
        <taxon>Aspergillaceae</taxon>
        <taxon>Aspergillus</taxon>
        <taxon>Aspergillus subgen. Nidulantes</taxon>
    </lineage>
</organism>
<proteinExistence type="predicted"/>
<dbReference type="EMBL" id="PVWQ01000002">
    <property type="protein sequence ID" value="RDW90087.1"/>
    <property type="molecule type" value="Genomic_DNA"/>
</dbReference>
<dbReference type="GeneID" id="38112232"/>
<dbReference type="OrthoDB" id="10634828at2759"/>
<gene>
    <name evidence="1" type="ORF">DSM5745_01862</name>
</gene>
<evidence type="ECO:0000313" key="2">
    <source>
        <dbReference type="Proteomes" id="UP000256690"/>
    </source>
</evidence>